<comment type="caution">
    <text evidence="1">The sequence shown here is derived from an EMBL/GenBank/DDBJ whole genome shotgun (WGS) entry which is preliminary data.</text>
</comment>
<reference evidence="2" key="1">
    <citation type="journal article" date="2023" name="Front. Plant Sci.">
        <title>Chromosomal-level genome assembly of Melastoma candidum provides insights into trichome evolution.</title>
        <authorList>
            <person name="Zhong Y."/>
            <person name="Wu W."/>
            <person name="Sun C."/>
            <person name="Zou P."/>
            <person name="Liu Y."/>
            <person name="Dai S."/>
            <person name="Zhou R."/>
        </authorList>
    </citation>
    <scope>NUCLEOTIDE SEQUENCE [LARGE SCALE GENOMIC DNA]</scope>
</reference>
<keyword evidence="2" id="KW-1185">Reference proteome</keyword>
<dbReference type="Proteomes" id="UP001057402">
    <property type="component" value="Chromosome 1"/>
</dbReference>
<gene>
    <name evidence="1" type="ORF">MLD38_000470</name>
</gene>
<dbReference type="EMBL" id="CM042880">
    <property type="protein sequence ID" value="KAI4388109.1"/>
    <property type="molecule type" value="Genomic_DNA"/>
</dbReference>
<name>A0ACB9SAB1_9MYRT</name>
<proteinExistence type="predicted"/>
<accession>A0ACB9SAB1</accession>
<sequence length="96" mass="10626">MSSGNLELCFCNWVATQEDCVRALDSWLTRCLSSELEEKPSSSEIALPSVFDICRSWTHAIDKSRVMRVTGTISELVGIMGGFYDSSYAKLQAKAP</sequence>
<protein>
    <submittedName>
        <fullName evidence="1">Uncharacterized protein</fullName>
    </submittedName>
</protein>
<organism evidence="1 2">
    <name type="scientific">Melastoma candidum</name>
    <dbReference type="NCBI Taxonomy" id="119954"/>
    <lineage>
        <taxon>Eukaryota</taxon>
        <taxon>Viridiplantae</taxon>
        <taxon>Streptophyta</taxon>
        <taxon>Embryophyta</taxon>
        <taxon>Tracheophyta</taxon>
        <taxon>Spermatophyta</taxon>
        <taxon>Magnoliopsida</taxon>
        <taxon>eudicotyledons</taxon>
        <taxon>Gunneridae</taxon>
        <taxon>Pentapetalae</taxon>
        <taxon>rosids</taxon>
        <taxon>malvids</taxon>
        <taxon>Myrtales</taxon>
        <taxon>Melastomataceae</taxon>
        <taxon>Melastomatoideae</taxon>
        <taxon>Melastomateae</taxon>
        <taxon>Melastoma</taxon>
    </lineage>
</organism>
<evidence type="ECO:0000313" key="2">
    <source>
        <dbReference type="Proteomes" id="UP001057402"/>
    </source>
</evidence>
<evidence type="ECO:0000313" key="1">
    <source>
        <dbReference type="EMBL" id="KAI4388109.1"/>
    </source>
</evidence>